<protein>
    <submittedName>
        <fullName evidence="2">3-oxoacyl-[acyl-carrier protein] reductase</fullName>
    </submittedName>
</protein>
<dbReference type="AlphaFoldDB" id="A0A0R2NHM5"/>
<evidence type="ECO:0000313" key="3">
    <source>
        <dbReference type="Proteomes" id="UP000051249"/>
    </source>
</evidence>
<gene>
    <name evidence="2" type="ORF">IV88_GL000320</name>
</gene>
<accession>A0A0R2NHM5</accession>
<dbReference type="RefSeq" id="WP_057799199.1">
    <property type="nucleotide sequence ID" value="NZ_BJZZ01000012.1"/>
</dbReference>
<name>A0A0R2NHM5_9LACO</name>
<dbReference type="InterPro" id="IPR036291">
    <property type="entry name" value="NAD(P)-bd_dom_sf"/>
</dbReference>
<evidence type="ECO:0000313" key="2">
    <source>
        <dbReference type="EMBL" id="KRO25284.1"/>
    </source>
</evidence>
<evidence type="ECO:0000256" key="1">
    <source>
        <dbReference type="ARBA" id="ARBA00006484"/>
    </source>
</evidence>
<dbReference type="Proteomes" id="UP000051249">
    <property type="component" value="Unassembled WGS sequence"/>
</dbReference>
<dbReference type="EMBL" id="JQCQ01000013">
    <property type="protein sequence ID" value="KRO25284.1"/>
    <property type="molecule type" value="Genomic_DNA"/>
</dbReference>
<dbReference type="PRINTS" id="PR00081">
    <property type="entry name" value="GDHRDH"/>
</dbReference>
<dbReference type="InterPro" id="IPR002347">
    <property type="entry name" value="SDR_fam"/>
</dbReference>
<sequence>MKFALVCGASGDIGSQIVTDLAEAGWSLYLQYNQNESVIEHLVAQLTDAFPKQEFFMIQADFHDAMSISKIESSIFALDAVIFAQGSTQYKLFSELKDDELENLWLEHVKVPLLLSRDLTPKLAMKDSGRIIFVGSVYGAVGSPMEVAYSMLKGALSSFANAYAKEVATEGITVNVIAPGAVKTQMNDGWSSESIKRVNDEIPVNRWATPRDISFMVGNLLDSRADYVTGQTIYVDGGWLK</sequence>
<comment type="caution">
    <text evidence="2">The sequence shown here is derived from an EMBL/GenBank/DDBJ whole genome shotgun (WGS) entry which is preliminary data.</text>
</comment>
<dbReference type="CDD" id="cd05233">
    <property type="entry name" value="SDR_c"/>
    <property type="match status" value="1"/>
</dbReference>
<dbReference type="Gene3D" id="3.40.50.720">
    <property type="entry name" value="NAD(P)-binding Rossmann-like Domain"/>
    <property type="match status" value="1"/>
</dbReference>
<dbReference type="InterPro" id="IPR050259">
    <property type="entry name" value="SDR"/>
</dbReference>
<proteinExistence type="inferred from homology"/>
<dbReference type="PATRIC" id="fig|480391.4.peg.324"/>
<dbReference type="PANTHER" id="PTHR42879">
    <property type="entry name" value="3-OXOACYL-(ACYL-CARRIER-PROTEIN) REDUCTASE"/>
    <property type="match status" value="1"/>
</dbReference>
<dbReference type="NCBIfam" id="NF047420">
    <property type="entry name" value="EF_P_mod_YmfI"/>
    <property type="match status" value="1"/>
</dbReference>
<comment type="similarity">
    <text evidence="1">Belongs to the short-chain dehydrogenases/reductases (SDR) family.</text>
</comment>
<keyword evidence="3" id="KW-1185">Reference proteome</keyword>
<reference evidence="2 3" key="1">
    <citation type="journal article" date="2015" name="Genome Announc.">
        <title>Expanding the biotechnology potential of lactobacilli through comparative genomics of 213 strains and associated genera.</title>
        <authorList>
            <person name="Sun Z."/>
            <person name="Harris H.M."/>
            <person name="McCann A."/>
            <person name="Guo C."/>
            <person name="Argimon S."/>
            <person name="Zhang W."/>
            <person name="Yang X."/>
            <person name="Jeffery I.B."/>
            <person name="Cooney J.C."/>
            <person name="Kagawa T.F."/>
            <person name="Liu W."/>
            <person name="Song Y."/>
            <person name="Salvetti E."/>
            <person name="Wrobel A."/>
            <person name="Rasinkangas P."/>
            <person name="Parkhill J."/>
            <person name="Rea M.C."/>
            <person name="O'Sullivan O."/>
            <person name="Ritari J."/>
            <person name="Douillard F.P."/>
            <person name="Paul Ross R."/>
            <person name="Yang R."/>
            <person name="Briner A.E."/>
            <person name="Felis G.E."/>
            <person name="de Vos W.M."/>
            <person name="Barrangou R."/>
            <person name="Klaenhammer T.R."/>
            <person name="Caufield P.W."/>
            <person name="Cui Y."/>
            <person name="Zhang H."/>
            <person name="O'Toole P.W."/>
        </authorList>
    </citation>
    <scope>NUCLEOTIDE SEQUENCE [LARGE SCALE GENOMIC DNA]</scope>
    <source>
        <strain evidence="2 3">DSM 23026</strain>
    </source>
</reference>
<dbReference type="OrthoDB" id="9803333at2"/>
<dbReference type="PANTHER" id="PTHR42879:SF2">
    <property type="entry name" value="3-OXOACYL-[ACYL-CARRIER-PROTEIN] REDUCTASE FABG"/>
    <property type="match status" value="1"/>
</dbReference>
<organism evidence="2 3">
    <name type="scientific">Pediococcus argentinicus</name>
    <dbReference type="NCBI Taxonomy" id="480391"/>
    <lineage>
        <taxon>Bacteria</taxon>
        <taxon>Bacillati</taxon>
        <taxon>Bacillota</taxon>
        <taxon>Bacilli</taxon>
        <taxon>Lactobacillales</taxon>
        <taxon>Lactobacillaceae</taxon>
        <taxon>Pediococcus</taxon>
    </lineage>
</organism>
<dbReference type="SUPFAM" id="SSF51735">
    <property type="entry name" value="NAD(P)-binding Rossmann-fold domains"/>
    <property type="match status" value="1"/>
</dbReference>
<dbReference type="Pfam" id="PF13561">
    <property type="entry name" value="adh_short_C2"/>
    <property type="match status" value="1"/>
</dbReference>